<dbReference type="RefSeq" id="WP_112111711.1">
    <property type="nucleotide sequence ID" value="NZ_QLSZ01000001.1"/>
</dbReference>
<dbReference type="CDD" id="cd04647">
    <property type="entry name" value="LbH_MAT_like"/>
    <property type="match status" value="1"/>
</dbReference>
<dbReference type="OrthoDB" id="9801697at2"/>
<sequence length="190" mass="21028">MNILKKIKVFCFVTLRISKYKLLSDCKQVIGKTKCYHPLLTTGEGKIYFGKNVQIGVISSQYYYSNYTYLEARYPSSEIVIGNDVVINNKFTAVAFSKITIEDKVLIGLNCSIMDNDGHDLHPDKRTSNDVVSSEIYIGENVFISDNVTILKGVRIGKNSVIGNGSIVTRSIPDNVIAAGVPARIIKSIL</sequence>
<dbReference type="EMBL" id="QLSZ01000001">
    <property type="protein sequence ID" value="RAR75326.1"/>
    <property type="molecule type" value="Genomic_DNA"/>
</dbReference>
<dbReference type="GO" id="GO:0016740">
    <property type="term" value="F:transferase activity"/>
    <property type="evidence" value="ECO:0007669"/>
    <property type="project" value="UniProtKB-KW"/>
</dbReference>
<dbReference type="PANTHER" id="PTHR23416:SF78">
    <property type="entry name" value="LIPOPOLYSACCHARIDE BIOSYNTHESIS O-ACETYL TRANSFERASE WBBJ-RELATED"/>
    <property type="match status" value="1"/>
</dbReference>
<name>A0A328YZ31_9FLAO</name>
<dbReference type="Gene3D" id="2.160.10.10">
    <property type="entry name" value="Hexapeptide repeat proteins"/>
    <property type="match status" value="1"/>
</dbReference>
<reference evidence="1 2" key="1">
    <citation type="submission" date="2018-06" db="EMBL/GenBank/DDBJ databases">
        <title>Genomic Encyclopedia of Archaeal and Bacterial Type Strains, Phase II (KMG-II): from individual species to whole genera.</title>
        <authorList>
            <person name="Goeker M."/>
        </authorList>
    </citation>
    <scope>NUCLEOTIDE SEQUENCE [LARGE SCALE GENOMIC DNA]</scope>
    <source>
        <strain evidence="1 2">DSM 25663</strain>
    </source>
</reference>
<dbReference type="InterPro" id="IPR011004">
    <property type="entry name" value="Trimer_LpxA-like_sf"/>
</dbReference>
<dbReference type="InterPro" id="IPR051159">
    <property type="entry name" value="Hexapeptide_acetyltransf"/>
</dbReference>
<dbReference type="AlphaFoldDB" id="A0A328YZ31"/>
<organism evidence="1 2">
    <name type="scientific">Flavobacterium aciduliphilum</name>
    <dbReference type="NCBI Taxonomy" id="1101402"/>
    <lineage>
        <taxon>Bacteria</taxon>
        <taxon>Pseudomonadati</taxon>
        <taxon>Bacteroidota</taxon>
        <taxon>Flavobacteriia</taxon>
        <taxon>Flavobacteriales</taxon>
        <taxon>Flavobacteriaceae</taxon>
        <taxon>Flavobacterium</taxon>
    </lineage>
</organism>
<keyword evidence="1" id="KW-0808">Transferase</keyword>
<evidence type="ECO:0000313" key="1">
    <source>
        <dbReference type="EMBL" id="RAR75326.1"/>
    </source>
</evidence>
<dbReference type="Pfam" id="PF00132">
    <property type="entry name" value="Hexapep"/>
    <property type="match status" value="1"/>
</dbReference>
<gene>
    <name evidence="1" type="ORF">CLV55_10121</name>
</gene>
<protein>
    <submittedName>
        <fullName evidence="1">Maltose O-acetyltransferase</fullName>
    </submittedName>
</protein>
<accession>A0A328YZ31</accession>
<keyword evidence="2" id="KW-1185">Reference proteome</keyword>
<dbReference type="PANTHER" id="PTHR23416">
    <property type="entry name" value="SIALIC ACID SYNTHASE-RELATED"/>
    <property type="match status" value="1"/>
</dbReference>
<proteinExistence type="predicted"/>
<comment type="caution">
    <text evidence="1">The sequence shown here is derived from an EMBL/GenBank/DDBJ whole genome shotgun (WGS) entry which is preliminary data.</text>
</comment>
<dbReference type="Proteomes" id="UP000248840">
    <property type="component" value="Unassembled WGS sequence"/>
</dbReference>
<dbReference type="InterPro" id="IPR001451">
    <property type="entry name" value="Hexapep"/>
</dbReference>
<dbReference type="SUPFAM" id="SSF51161">
    <property type="entry name" value="Trimeric LpxA-like enzymes"/>
    <property type="match status" value="1"/>
</dbReference>
<evidence type="ECO:0000313" key="2">
    <source>
        <dbReference type="Proteomes" id="UP000248840"/>
    </source>
</evidence>